<sequence length="334" mass="36751">MTSPSPEFDISKLIDYYQNSAPGSSIQTTPDKAPGKKYVRERTPSPAAAVGNKTSSPPVSPQEDTAESNTMISASSTQPTPTRTVESPPERPVPVLSRPPVTPVTPSDTYKVTVLLDLTLPIETYYKNHWVEVMGFARLYLNPKDVLTTSPTSPFSQPLQVFHMRDSWPILERKPSMSDSSSSSSSSSASVSELPKASETIPSPQRAESNTNNQPPSVSASETNPIYSPIPVRPLPPNIAARLAPSEFSDEADSPISPLPRVTIPNSLDLTVRAPTPVIRNHVELGREVILHPSADRRRSRARERERNRQRIEEWQADIPQPPPPRTANTERML</sequence>
<feature type="compositionally biased region" description="Polar residues" evidence="1">
    <location>
        <begin position="200"/>
        <end position="226"/>
    </location>
</feature>
<dbReference type="OrthoDB" id="10429997at2759"/>
<dbReference type="AlphaFoldDB" id="B2WGX8"/>
<feature type="region of interest" description="Disordered" evidence="1">
    <location>
        <begin position="172"/>
        <end position="234"/>
    </location>
</feature>
<accession>B2WGX8</accession>
<feature type="compositionally biased region" description="Polar residues" evidence="1">
    <location>
        <begin position="67"/>
        <end position="85"/>
    </location>
</feature>
<dbReference type="HOGENOM" id="CLU_869168_0_0_1"/>
<evidence type="ECO:0000313" key="2">
    <source>
        <dbReference type="EMBL" id="EDU42235.1"/>
    </source>
</evidence>
<gene>
    <name evidence="2" type="ORF">PTRG_09184</name>
</gene>
<evidence type="ECO:0000313" key="3">
    <source>
        <dbReference type="Proteomes" id="UP000001471"/>
    </source>
</evidence>
<feature type="compositionally biased region" description="Basic and acidic residues" evidence="1">
    <location>
        <begin position="295"/>
        <end position="314"/>
    </location>
</feature>
<organism evidence="2 3">
    <name type="scientific">Pyrenophora tritici-repentis (strain Pt-1C-BFP)</name>
    <name type="common">Wheat tan spot fungus</name>
    <name type="synonym">Drechslera tritici-repentis</name>
    <dbReference type="NCBI Taxonomy" id="426418"/>
    <lineage>
        <taxon>Eukaryota</taxon>
        <taxon>Fungi</taxon>
        <taxon>Dikarya</taxon>
        <taxon>Ascomycota</taxon>
        <taxon>Pezizomycotina</taxon>
        <taxon>Dothideomycetes</taxon>
        <taxon>Pleosporomycetidae</taxon>
        <taxon>Pleosporales</taxon>
        <taxon>Pleosporineae</taxon>
        <taxon>Pleosporaceae</taxon>
        <taxon>Pyrenophora</taxon>
    </lineage>
</organism>
<reference evidence="3" key="1">
    <citation type="journal article" date="2013" name="G3 (Bethesda)">
        <title>Comparative genomics of a plant-pathogenic fungus, Pyrenophora tritici-repentis, reveals transduplication and the impact of repeat elements on pathogenicity and population divergence.</title>
        <authorList>
            <person name="Manning V.A."/>
            <person name="Pandelova I."/>
            <person name="Dhillon B."/>
            <person name="Wilhelm L.J."/>
            <person name="Goodwin S.B."/>
            <person name="Berlin A.M."/>
            <person name="Figueroa M."/>
            <person name="Freitag M."/>
            <person name="Hane J.K."/>
            <person name="Henrissat B."/>
            <person name="Holman W.H."/>
            <person name="Kodira C.D."/>
            <person name="Martin J."/>
            <person name="Oliver R.P."/>
            <person name="Robbertse B."/>
            <person name="Schackwitz W."/>
            <person name="Schwartz D.C."/>
            <person name="Spatafora J.W."/>
            <person name="Turgeon B.G."/>
            <person name="Yandava C."/>
            <person name="Young S."/>
            <person name="Zhou S."/>
            <person name="Zeng Q."/>
            <person name="Grigoriev I.V."/>
            <person name="Ma L.-J."/>
            <person name="Ciuffetti L.M."/>
        </authorList>
    </citation>
    <scope>NUCLEOTIDE SEQUENCE [LARGE SCALE GENOMIC DNA]</scope>
    <source>
        <strain evidence="3">Pt-1C-BFP</strain>
    </source>
</reference>
<dbReference type="Proteomes" id="UP000001471">
    <property type="component" value="Unassembled WGS sequence"/>
</dbReference>
<protein>
    <submittedName>
        <fullName evidence="2">Uncharacterized protein</fullName>
    </submittedName>
</protein>
<proteinExistence type="predicted"/>
<evidence type="ECO:0000256" key="1">
    <source>
        <dbReference type="SAM" id="MobiDB-lite"/>
    </source>
</evidence>
<feature type="compositionally biased region" description="Low complexity" evidence="1">
    <location>
        <begin position="177"/>
        <end position="192"/>
    </location>
</feature>
<feature type="compositionally biased region" description="Polar residues" evidence="1">
    <location>
        <begin position="19"/>
        <end position="30"/>
    </location>
</feature>
<feature type="region of interest" description="Disordered" evidence="1">
    <location>
        <begin position="19"/>
        <end position="103"/>
    </location>
</feature>
<dbReference type="EMBL" id="DS231624">
    <property type="protein sequence ID" value="EDU42235.1"/>
    <property type="molecule type" value="Genomic_DNA"/>
</dbReference>
<feature type="region of interest" description="Disordered" evidence="1">
    <location>
        <begin position="295"/>
        <end position="334"/>
    </location>
</feature>
<name>B2WGX8_PYRTR</name>
<dbReference type="InParanoid" id="B2WGX8"/>